<evidence type="ECO:0000256" key="1">
    <source>
        <dbReference type="SAM" id="MobiDB-lite"/>
    </source>
</evidence>
<dbReference type="OrthoDB" id="2445199at2759"/>
<proteinExistence type="predicted"/>
<sequence length="95" mass="10429">MSGNSERGKSVTVEDEFATPSNSDTEPSRGQINFEANFGRLSLEMLKFLCFGMGISDVGVKQDLINRLVSECKRREQSPSELLGKGKAVNVDKDT</sequence>
<feature type="region of interest" description="Disordered" evidence="1">
    <location>
        <begin position="76"/>
        <end position="95"/>
    </location>
</feature>
<evidence type="ECO:0000313" key="3">
    <source>
        <dbReference type="Proteomes" id="UP000789396"/>
    </source>
</evidence>
<feature type="region of interest" description="Disordered" evidence="1">
    <location>
        <begin position="1"/>
        <end position="31"/>
    </location>
</feature>
<gene>
    <name evidence="2" type="ORF">RFULGI_LOCUS7496</name>
</gene>
<feature type="compositionally biased region" description="Polar residues" evidence="1">
    <location>
        <begin position="19"/>
        <end position="31"/>
    </location>
</feature>
<keyword evidence="3" id="KW-1185">Reference proteome</keyword>
<dbReference type="Proteomes" id="UP000789396">
    <property type="component" value="Unassembled WGS sequence"/>
</dbReference>
<comment type="caution">
    <text evidence="2">The sequence shown here is derived from an EMBL/GenBank/DDBJ whole genome shotgun (WGS) entry which is preliminary data.</text>
</comment>
<evidence type="ECO:0000313" key="2">
    <source>
        <dbReference type="EMBL" id="CAG8624874.1"/>
    </source>
</evidence>
<name>A0A9N9D241_9GLOM</name>
<dbReference type="AlphaFoldDB" id="A0A9N9D241"/>
<organism evidence="2 3">
    <name type="scientific">Racocetra fulgida</name>
    <dbReference type="NCBI Taxonomy" id="60492"/>
    <lineage>
        <taxon>Eukaryota</taxon>
        <taxon>Fungi</taxon>
        <taxon>Fungi incertae sedis</taxon>
        <taxon>Mucoromycota</taxon>
        <taxon>Glomeromycotina</taxon>
        <taxon>Glomeromycetes</taxon>
        <taxon>Diversisporales</taxon>
        <taxon>Gigasporaceae</taxon>
        <taxon>Racocetra</taxon>
    </lineage>
</organism>
<reference evidence="2" key="1">
    <citation type="submission" date="2021-06" db="EMBL/GenBank/DDBJ databases">
        <authorList>
            <person name="Kallberg Y."/>
            <person name="Tangrot J."/>
            <person name="Rosling A."/>
        </authorList>
    </citation>
    <scope>NUCLEOTIDE SEQUENCE</scope>
    <source>
        <strain evidence="2">IN212</strain>
    </source>
</reference>
<accession>A0A9N9D241</accession>
<dbReference type="EMBL" id="CAJVPZ010010947">
    <property type="protein sequence ID" value="CAG8624874.1"/>
    <property type="molecule type" value="Genomic_DNA"/>
</dbReference>
<feature type="non-terminal residue" evidence="2">
    <location>
        <position position="95"/>
    </location>
</feature>
<protein>
    <submittedName>
        <fullName evidence="2">3947_t:CDS:1</fullName>
    </submittedName>
</protein>